<evidence type="ECO:0000256" key="1">
    <source>
        <dbReference type="SAM" id="MobiDB-lite"/>
    </source>
</evidence>
<protein>
    <recommendedName>
        <fullName evidence="4">LTXXQ motif family protein</fullName>
    </recommendedName>
</protein>
<evidence type="ECO:0000313" key="3">
    <source>
        <dbReference type="Proteomes" id="UP000276282"/>
    </source>
</evidence>
<accession>A0A495PW78</accession>
<dbReference type="RefSeq" id="WP_147405595.1">
    <property type="nucleotide sequence ID" value="NZ_RBLG01000001.1"/>
</dbReference>
<organism evidence="2 3">
    <name type="scientific">Gillisia mitskevichiae</name>
    <dbReference type="NCBI Taxonomy" id="270921"/>
    <lineage>
        <taxon>Bacteria</taxon>
        <taxon>Pseudomonadati</taxon>
        <taxon>Bacteroidota</taxon>
        <taxon>Flavobacteriia</taxon>
        <taxon>Flavobacteriales</taxon>
        <taxon>Flavobacteriaceae</taxon>
        <taxon>Gillisia</taxon>
    </lineage>
</organism>
<comment type="caution">
    <text evidence="2">The sequence shown here is derived from an EMBL/GenBank/DDBJ whole genome shotgun (WGS) entry which is preliminary data.</text>
</comment>
<dbReference type="AlphaFoldDB" id="A0A495PW78"/>
<feature type="region of interest" description="Disordered" evidence="1">
    <location>
        <begin position="119"/>
        <end position="161"/>
    </location>
</feature>
<proteinExistence type="predicted"/>
<sequence length="161" mass="19057">MKNTIIIICFLMSVTAFSQQREHREKMSHHSEMTSEEMATLKSKKMALQLDLNKSQQEQVKQLFVANMNERKAMMENKKEAGTKAMDSTKADRFKMMNSKLDQQIAMQDKMKKILDAEQFNEWKSSSRKEMSKRRRHQADTKKKMHRASAKTQMRKELHKN</sequence>
<reference evidence="2 3" key="1">
    <citation type="submission" date="2018-10" db="EMBL/GenBank/DDBJ databases">
        <title>Genomic Encyclopedia of Archaeal and Bacterial Type Strains, Phase II (KMG-II): from individual species to whole genera.</title>
        <authorList>
            <person name="Goeker M."/>
        </authorList>
    </citation>
    <scope>NUCLEOTIDE SEQUENCE [LARGE SCALE GENOMIC DNA]</scope>
    <source>
        <strain evidence="2 3">DSM 19839</strain>
    </source>
</reference>
<dbReference type="OrthoDB" id="956918at2"/>
<dbReference type="Proteomes" id="UP000276282">
    <property type="component" value="Unassembled WGS sequence"/>
</dbReference>
<dbReference type="GO" id="GO:0042597">
    <property type="term" value="C:periplasmic space"/>
    <property type="evidence" value="ECO:0007669"/>
    <property type="project" value="InterPro"/>
</dbReference>
<name>A0A495PW78_9FLAO</name>
<keyword evidence="3" id="KW-1185">Reference proteome</keyword>
<gene>
    <name evidence="2" type="ORF">BC962_0012</name>
</gene>
<evidence type="ECO:0008006" key="4">
    <source>
        <dbReference type="Google" id="ProtNLM"/>
    </source>
</evidence>
<dbReference type="EMBL" id="RBLG01000001">
    <property type="protein sequence ID" value="RKS55058.1"/>
    <property type="molecule type" value="Genomic_DNA"/>
</dbReference>
<evidence type="ECO:0000313" key="2">
    <source>
        <dbReference type="EMBL" id="RKS55058.1"/>
    </source>
</evidence>
<feature type="compositionally biased region" description="Basic residues" evidence="1">
    <location>
        <begin position="131"/>
        <end position="149"/>
    </location>
</feature>